<feature type="transmembrane region" description="Helical" evidence="5">
    <location>
        <begin position="78"/>
        <end position="102"/>
    </location>
</feature>
<feature type="transmembrane region" description="Helical" evidence="5">
    <location>
        <begin position="333"/>
        <end position="353"/>
    </location>
</feature>
<evidence type="ECO:0000256" key="1">
    <source>
        <dbReference type="ARBA" id="ARBA00004651"/>
    </source>
</evidence>
<evidence type="ECO:0000256" key="4">
    <source>
        <dbReference type="ARBA" id="ARBA00023136"/>
    </source>
</evidence>
<keyword evidence="8" id="KW-1185">Reference proteome</keyword>
<reference evidence="7 8" key="1">
    <citation type="submission" date="2018-06" db="EMBL/GenBank/DDBJ databases">
        <title>Whole genome sequencing of a novel hydrocarbon degrading bacterial strain, PW21 isolated from oil contaminated produced water sample.</title>
        <authorList>
            <person name="Nagkirti P."/>
            <person name="Shaikh A."/>
            <person name="Gowdaman V."/>
            <person name="Engineer A.E."/>
            <person name="Dagar S."/>
            <person name="Dhakephalkar P.K."/>
        </authorList>
    </citation>
    <scope>NUCLEOTIDE SEQUENCE [LARGE SCALE GENOMIC DNA]</scope>
    <source>
        <strain evidence="7 8">PW21</strain>
    </source>
</reference>
<dbReference type="GO" id="GO:0022857">
    <property type="term" value="F:transmembrane transporter activity"/>
    <property type="evidence" value="ECO:0007669"/>
    <property type="project" value="InterPro"/>
</dbReference>
<comment type="caution">
    <text evidence="7">The sequence shown here is derived from an EMBL/GenBank/DDBJ whole genome shotgun (WGS) entry which is preliminary data.</text>
</comment>
<dbReference type="InterPro" id="IPR011701">
    <property type="entry name" value="MFS"/>
</dbReference>
<keyword evidence="4 5" id="KW-0472">Membrane</keyword>
<feature type="transmembrane region" description="Helical" evidence="5">
    <location>
        <begin position="236"/>
        <end position="258"/>
    </location>
</feature>
<dbReference type="InterPro" id="IPR053200">
    <property type="entry name" value="YfmO-like"/>
</dbReference>
<dbReference type="EMBL" id="QKWH01000002">
    <property type="protein sequence ID" value="PZR54273.1"/>
    <property type="molecule type" value="Genomic_DNA"/>
</dbReference>
<evidence type="ECO:0000313" key="8">
    <source>
        <dbReference type="Proteomes" id="UP000248783"/>
    </source>
</evidence>
<protein>
    <submittedName>
        <fullName evidence="7">MFS transporter</fullName>
    </submittedName>
</protein>
<evidence type="ECO:0000256" key="5">
    <source>
        <dbReference type="SAM" id="Phobius"/>
    </source>
</evidence>
<feature type="transmembrane region" description="Helical" evidence="5">
    <location>
        <begin position="163"/>
        <end position="181"/>
    </location>
</feature>
<dbReference type="Proteomes" id="UP000248783">
    <property type="component" value="Unassembled WGS sequence"/>
</dbReference>
<organism evidence="7 8">
    <name type="scientific">Xylanimonas oleitrophica</name>
    <dbReference type="NCBI Taxonomy" id="2607479"/>
    <lineage>
        <taxon>Bacteria</taxon>
        <taxon>Bacillati</taxon>
        <taxon>Actinomycetota</taxon>
        <taxon>Actinomycetes</taxon>
        <taxon>Micrococcales</taxon>
        <taxon>Promicromonosporaceae</taxon>
        <taxon>Xylanimonas</taxon>
    </lineage>
</organism>
<keyword evidence="3 5" id="KW-1133">Transmembrane helix</keyword>
<dbReference type="PANTHER" id="PTHR43683">
    <property type="entry name" value="MULTIDRUG EFFLUX PROTEIN YFMO"/>
    <property type="match status" value="1"/>
</dbReference>
<feature type="domain" description="Major facilitator superfamily (MFS) profile" evidence="6">
    <location>
        <begin position="12"/>
        <end position="381"/>
    </location>
</feature>
<accession>A0A2W5WUH4</accession>
<dbReference type="Pfam" id="PF07690">
    <property type="entry name" value="MFS_1"/>
    <property type="match status" value="1"/>
</dbReference>
<name>A0A2W5WUH4_9MICO</name>
<dbReference type="InterPro" id="IPR036259">
    <property type="entry name" value="MFS_trans_sf"/>
</dbReference>
<feature type="transmembrane region" description="Helical" evidence="5">
    <location>
        <begin position="108"/>
        <end position="128"/>
    </location>
</feature>
<feature type="transmembrane region" description="Helical" evidence="5">
    <location>
        <begin position="12"/>
        <end position="30"/>
    </location>
</feature>
<feature type="transmembrane region" description="Helical" evidence="5">
    <location>
        <begin position="50"/>
        <end position="71"/>
    </location>
</feature>
<dbReference type="GO" id="GO:0005886">
    <property type="term" value="C:plasma membrane"/>
    <property type="evidence" value="ECO:0007669"/>
    <property type="project" value="UniProtKB-SubCell"/>
</dbReference>
<evidence type="ECO:0000259" key="6">
    <source>
        <dbReference type="PROSITE" id="PS50850"/>
    </source>
</evidence>
<dbReference type="RefSeq" id="WP_111250130.1">
    <property type="nucleotide sequence ID" value="NZ_QKWH01000002.1"/>
</dbReference>
<dbReference type="InterPro" id="IPR001958">
    <property type="entry name" value="Tet-R_TetA/multi-R_MdtG-like"/>
</dbReference>
<proteinExistence type="predicted"/>
<feature type="transmembrane region" description="Helical" evidence="5">
    <location>
        <begin position="265"/>
        <end position="286"/>
    </location>
</feature>
<dbReference type="PROSITE" id="PS50850">
    <property type="entry name" value="MFS"/>
    <property type="match status" value="1"/>
</dbReference>
<dbReference type="InterPro" id="IPR020846">
    <property type="entry name" value="MFS_dom"/>
</dbReference>
<evidence type="ECO:0000256" key="2">
    <source>
        <dbReference type="ARBA" id="ARBA00022692"/>
    </source>
</evidence>
<dbReference type="Gene3D" id="1.20.1250.20">
    <property type="entry name" value="MFS general substrate transporter like domains"/>
    <property type="match status" value="1"/>
</dbReference>
<evidence type="ECO:0000256" key="3">
    <source>
        <dbReference type="ARBA" id="ARBA00022989"/>
    </source>
</evidence>
<feature type="transmembrane region" description="Helical" evidence="5">
    <location>
        <begin position="207"/>
        <end position="230"/>
    </location>
</feature>
<dbReference type="SUPFAM" id="SSF103473">
    <property type="entry name" value="MFS general substrate transporter"/>
    <property type="match status" value="1"/>
</dbReference>
<feature type="transmembrane region" description="Helical" evidence="5">
    <location>
        <begin position="140"/>
        <end position="157"/>
    </location>
</feature>
<gene>
    <name evidence="7" type="ORF">DNL40_05010</name>
</gene>
<dbReference type="AlphaFoldDB" id="A0A2W5WUH4"/>
<dbReference type="PRINTS" id="PR01035">
    <property type="entry name" value="TCRTETA"/>
</dbReference>
<feature type="transmembrane region" description="Helical" evidence="5">
    <location>
        <begin position="292"/>
        <end position="312"/>
    </location>
</feature>
<feature type="transmembrane region" description="Helical" evidence="5">
    <location>
        <begin position="359"/>
        <end position="377"/>
    </location>
</feature>
<sequence length="415" mass="43358">MPSTRHEPHRTAIYATALTAFFAIAGIAVVDPILPAIGEEIGATTWQIELLFTAYIAVMAIFMIPVTVATGRFGYKKILAAGVGLVAVAAISASLVGSIGALAALRGLWGLGNAMFFVTAMVLLISLASDREWVVELYETCLGLGFALGPLLGGLLGQISWRVPFFACGIFMIGALVLSVTRLKDPAEPPAPLTFARAFTPFRRPAFRILSVIVATYNFVFFTVLGFAPVALGLDVVPLGLVFTGWGVGLAVGILVVGHRAAHRLGAVQTVGLAMIVLLATLVGMALSPATWFSVVVIVVSGLCMGVMNANVTDLALAVGDPERRVTTGSFNLVRWGFAAPAPVVSGLLAEHVSLASPFWVGAAVLTVGVLTFLFLGHRVAAPLGERHLWHRAPAGAGARVRAVEGAPEGVMAEL</sequence>
<comment type="subcellular location">
    <subcellularLocation>
        <location evidence="1">Cell membrane</location>
        <topology evidence="1">Multi-pass membrane protein</topology>
    </subcellularLocation>
</comment>
<keyword evidence="2 5" id="KW-0812">Transmembrane</keyword>
<evidence type="ECO:0000313" key="7">
    <source>
        <dbReference type="EMBL" id="PZR54273.1"/>
    </source>
</evidence>
<dbReference type="PANTHER" id="PTHR43683:SF1">
    <property type="entry name" value="MULTIDRUG EFFLUX PROTEIN YFMO"/>
    <property type="match status" value="1"/>
</dbReference>